<evidence type="ECO:0000256" key="1">
    <source>
        <dbReference type="SAM" id="Coils"/>
    </source>
</evidence>
<dbReference type="Proteomes" id="UP000002313">
    <property type="component" value="Chromosome VI"/>
</dbReference>
<evidence type="ECO:0000256" key="2">
    <source>
        <dbReference type="SAM" id="MobiDB-lite"/>
    </source>
</evidence>
<dbReference type="AlphaFoldDB" id="E0S7E4"/>
<accession>E0S7E4</accession>
<sequence length="275" mass="29919">MLLLLSAVAFVSATAVQSGVVSQPTTPIPILPGQPMGGMANGCTNKKLDGVEIMRRNMVECQKRNAEATKAMVERANEKAVETFNKEVSKGPQKESGQCIEKAVQGTDRCILAGIIDKAVNKRKYRISDVENSTSLYRGDKLIALIVNVDYGLQPIIKPKKKKSKIMANLPQPKREMYFNQIGQLVGAKGTFPQDNKDECKPCEPKKTVETASERCNLGCELKGTSALISKAIQKKEIKESPKEGDRNTTQEYDGEGSAEDAEGQQPSADGEGLE</sequence>
<feature type="compositionally biased region" description="Basic and acidic residues" evidence="2">
    <location>
        <begin position="234"/>
        <end position="249"/>
    </location>
</feature>
<dbReference type="KEGG" id="ein:Eint_060140"/>
<feature type="compositionally biased region" description="Acidic residues" evidence="2">
    <location>
        <begin position="253"/>
        <end position="263"/>
    </location>
</feature>
<dbReference type="InterPro" id="IPR031507">
    <property type="entry name" value="PTP2"/>
</dbReference>
<feature type="region of interest" description="Disordered" evidence="2">
    <location>
        <begin position="233"/>
        <end position="275"/>
    </location>
</feature>
<feature type="coiled-coil region" evidence="1">
    <location>
        <begin position="51"/>
        <end position="79"/>
    </location>
</feature>
<feature type="chain" id="PRO_5003140016" evidence="3">
    <location>
        <begin position="19"/>
        <end position="275"/>
    </location>
</feature>
<reference evidence="4 5" key="2">
    <citation type="journal article" date="2012" name="Proc. Natl. Acad. Sci. U.S.A.">
        <title>Gain and loss of multiple functionally related, horizontally transferred genes in the reduced genomes of two microsporidian parasites.</title>
        <authorList>
            <person name="Pombert J.-F."/>
            <person name="Selman M."/>
            <person name="Burki F."/>
            <person name="Bardell F.T."/>
            <person name="Farinelli L."/>
            <person name="Solter L.F."/>
            <person name="Whitman D.W."/>
            <person name="Weiss L.M."/>
            <person name="Corradi N."/>
            <person name="Keeling P.J."/>
        </authorList>
    </citation>
    <scope>NUCLEOTIDE SEQUENCE [LARGE SCALE GENOMIC DNA]</scope>
    <source>
        <strain evidence="4 5">ATCC 50506</strain>
    </source>
</reference>
<dbReference type="Pfam" id="PF17022">
    <property type="entry name" value="PTP2"/>
    <property type="match status" value="1"/>
</dbReference>
<dbReference type="VEuPathDB" id="MicrosporidiaDB:Eint_060140"/>
<evidence type="ECO:0000313" key="4">
    <source>
        <dbReference type="EMBL" id="ADM11623.1"/>
    </source>
</evidence>
<keyword evidence="3" id="KW-0732">Signal</keyword>
<name>E0S7E4_ENCIT</name>
<proteinExistence type="predicted"/>
<gene>
    <name evidence="4" type="ORF">Eint_060140</name>
</gene>
<feature type="signal peptide" evidence="3">
    <location>
        <begin position="1"/>
        <end position="18"/>
    </location>
</feature>
<dbReference type="HOGENOM" id="CLU_1004828_0_0_1"/>
<keyword evidence="1" id="KW-0175">Coiled coil</keyword>
<organism evidence="4 5">
    <name type="scientific">Encephalitozoon intestinalis (strain ATCC 50506)</name>
    <name type="common">Microsporidian parasite</name>
    <name type="synonym">Septata intestinalis</name>
    <dbReference type="NCBI Taxonomy" id="876142"/>
    <lineage>
        <taxon>Eukaryota</taxon>
        <taxon>Fungi</taxon>
        <taxon>Fungi incertae sedis</taxon>
        <taxon>Microsporidia</taxon>
        <taxon>Unikaryonidae</taxon>
        <taxon>Encephalitozoon</taxon>
    </lineage>
</organism>
<evidence type="ECO:0000256" key="3">
    <source>
        <dbReference type="SAM" id="SignalP"/>
    </source>
</evidence>
<dbReference type="EMBL" id="CP001947">
    <property type="protein sequence ID" value="ADM11623.1"/>
    <property type="molecule type" value="Genomic_DNA"/>
</dbReference>
<dbReference type="GeneID" id="9699297"/>
<evidence type="ECO:0000313" key="5">
    <source>
        <dbReference type="Proteomes" id="UP000002313"/>
    </source>
</evidence>
<dbReference type="OrthoDB" id="2190601at2759"/>
<dbReference type="RefSeq" id="XP_003072983.1">
    <property type="nucleotide sequence ID" value="XM_003072937.1"/>
</dbReference>
<protein>
    <submittedName>
        <fullName evidence="4">Polar tube protein Ptp2</fullName>
    </submittedName>
</protein>
<reference evidence="4 5" key="1">
    <citation type="journal article" date="2010" name="Nat. Commun.">
        <title>The complete sequence of the smallest known nuclear genome from the microsporidian Encephalitozoon intestinalis.</title>
        <authorList>
            <person name="Corradi N."/>
            <person name="Pombert J.-F."/>
            <person name="Farinelli L."/>
            <person name="Didier E.S."/>
            <person name="Keeling P.J."/>
        </authorList>
    </citation>
    <scope>NUCLEOTIDE SEQUENCE [LARGE SCALE GENOMIC DNA]</scope>
    <source>
        <strain evidence="4 5">ATCC 50506</strain>
    </source>
</reference>
<keyword evidence="5" id="KW-1185">Reference proteome</keyword>